<accession>A0A6A6PFJ6</accession>
<reference evidence="3" key="1">
    <citation type="journal article" date="2020" name="Stud. Mycol.">
        <title>101 Dothideomycetes genomes: a test case for predicting lifestyles and emergence of pathogens.</title>
        <authorList>
            <person name="Haridas S."/>
            <person name="Albert R."/>
            <person name="Binder M."/>
            <person name="Bloem J."/>
            <person name="Labutti K."/>
            <person name="Salamov A."/>
            <person name="Andreopoulos B."/>
            <person name="Baker S."/>
            <person name="Barry K."/>
            <person name="Bills G."/>
            <person name="Bluhm B."/>
            <person name="Cannon C."/>
            <person name="Castanera R."/>
            <person name="Culley D."/>
            <person name="Daum C."/>
            <person name="Ezra D."/>
            <person name="Gonzalez J."/>
            <person name="Henrissat B."/>
            <person name="Kuo A."/>
            <person name="Liang C."/>
            <person name="Lipzen A."/>
            <person name="Lutzoni F."/>
            <person name="Magnuson J."/>
            <person name="Mondo S."/>
            <person name="Nolan M."/>
            <person name="Ohm R."/>
            <person name="Pangilinan J."/>
            <person name="Park H.-J."/>
            <person name="Ramirez L."/>
            <person name="Alfaro M."/>
            <person name="Sun H."/>
            <person name="Tritt A."/>
            <person name="Yoshinaga Y."/>
            <person name="Zwiers L.-H."/>
            <person name="Turgeon B."/>
            <person name="Goodwin S."/>
            <person name="Spatafora J."/>
            <person name="Crous P."/>
            <person name="Grigoriev I."/>
        </authorList>
    </citation>
    <scope>NUCLEOTIDE SEQUENCE</scope>
    <source>
        <strain evidence="3">CBS 113389</strain>
    </source>
</reference>
<feature type="coiled-coil region" evidence="1">
    <location>
        <begin position="863"/>
        <end position="897"/>
    </location>
</feature>
<feature type="region of interest" description="Disordered" evidence="2">
    <location>
        <begin position="631"/>
        <end position="698"/>
    </location>
</feature>
<protein>
    <submittedName>
        <fullName evidence="3">Uncharacterized protein</fullName>
    </submittedName>
</protein>
<dbReference type="GeneID" id="54475913"/>
<evidence type="ECO:0000313" key="4">
    <source>
        <dbReference type="Proteomes" id="UP000799767"/>
    </source>
</evidence>
<evidence type="ECO:0000256" key="1">
    <source>
        <dbReference type="SAM" id="Coils"/>
    </source>
</evidence>
<dbReference type="EMBL" id="MU001643">
    <property type="protein sequence ID" value="KAF2478758.1"/>
    <property type="molecule type" value="Genomic_DNA"/>
</dbReference>
<organism evidence="3 4">
    <name type="scientific">Neohortaea acidophila</name>
    <dbReference type="NCBI Taxonomy" id="245834"/>
    <lineage>
        <taxon>Eukaryota</taxon>
        <taxon>Fungi</taxon>
        <taxon>Dikarya</taxon>
        <taxon>Ascomycota</taxon>
        <taxon>Pezizomycotina</taxon>
        <taxon>Dothideomycetes</taxon>
        <taxon>Dothideomycetidae</taxon>
        <taxon>Mycosphaerellales</taxon>
        <taxon>Teratosphaeriaceae</taxon>
        <taxon>Neohortaea</taxon>
    </lineage>
</organism>
<dbReference type="RefSeq" id="XP_033585328.1">
    <property type="nucleotide sequence ID" value="XM_033734911.1"/>
</dbReference>
<feature type="coiled-coil region" evidence="1">
    <location>
        <begin position="754"/>
        <end position="792"/>
    </location>
</feature>
<feature type="coiled-coil region" evidence="1">
    <location>
        <begin position="480"/>
        <end position="518"/>
    </location>
</feature>
<sequence>MDHRVDALAKRKNSRSPEGGQPRKMRREEPITTKDNPVRPQTAAEPARDPRLAKQTKNPSRHASPHASSPLAPGSRNGSSGNSTPIDGGRVNGTVDEPDSILGLLTTFRDQITNHVCVKLAYDEASRRHDRACIEYDVQAKLGTLKQFPSIGEQKTRNRDVARKEMEQQERIVQKHKASHALTMSKLAKMIGETQQPASADFVSRAEFAELQTSVTELKATVQGVHSTVNNMQVEVETALPAAQEARDRVSKVEAAVTEAQEGTKRLASDVRRATADAQSARDRMDRLQAHELSKYATKEAIEGLKKEYTDLNQAVIEVSKMARGATADVGRMKAEQIGSRITAQSAAAASKLDEGLETKVQALLAEGPALIAKVTELEGAVNTLWKHTKGVQCGVIEAAEDGASLEERIGDLQGRMTSISTAVETMKMSATKESTASDATLRDRVEKIEEEQGTLKRDLKNASLIKPASDQSPRVATNVGRLTTRLDSIEERVALVNEELTARLNSVDEKIKEEHEDFDFEKGEIIKFVEEKVAAVKNKISPMDEKISGVEQKILQDININAIRNELSRIDDGRVQEGQALKATLDRLARDIDGLLKAQLTDMILVPFQNEIRQEITQAKNRLGALEMRAPHSPASQQQLARASQSPAIQQGQQRPPHFPSPNTQPNGAGPPPHMMVNGFPHHSPHTPPGFANNPPAMPANQGAIPGAIEYLTQRADHLAIVTQHLKQRIDNLTTDEVVEKMLDQLSVLYPHAKNVDAAIAQLQAQLHSLKGNTEAELQDVKARIARCEAAKPTEGLNADVKAVWSAIGAMTKEDQDLSTKLDAVQKDISRVSDVATAADCLSREHSSRFCKMKPETMLKQIAQLEEQVEGHEQKLTTGEAELKRLAGEHVELQKEVAVCGGKVEGMMEALL</sequence>
<dbReference type="OrthoDB" id="3438382at2759"/>
<gene>
    <name evidence="3" type="ORF">BDY17DRAFT_305793</name>
</gene>
<feature type="compositionally biased region" description="Polar residues" evidence="2">
    <location>
        <begin position="76"/>
        <end position="85"/>
    </location>
</feature>
<dbReference type="Gene3D" id="1.10.287.1490">
    <property type="match status" value="1"/>
</dbReference>
<feature type="compositionally biased region" description="Low complexity" evidence="2">
    <location>
        <begin position="634"/>
        <end position="649"/>
    </location>
</feature>
<feature type="coiled-coil region" evidence="1">
    <location>
        <begin position="243"/>
        <end position="291"/>
    </location>
</feature>
<dbReference type="Proteomes" id="UP000799767">
    <property type="component" value="Unassembled WGS sequence"/>
</dbReference>
<keyword evidence="1" id="KW-0175">Coiled coil</keyword>
<proteinExistence type="predicted"/>
<dbReference type="PANTHER" id="PTHR19327">
    <property type="entry name" value="GOLGIN"/>
    <property type="match status" value="1"/>
</dbReference>
<name>A0A6A6PFJ6_9PEZI</name>
<feature type="region of interest" description="Disordered" evidence="2">
    <location>
        <begin position="1"/>
        <end position="94"/>
    </location>
</feature>
<dbReference type="GO" id="GO:0031267">
    <property type="term" value="F:small GTPase binding"/>
    <property type="evidence" value="ECO:0007669"/>
    <property type="project" value="TreeGrafter"/>
</dbReference>
<keyword evidence="4" id="KW-1185">Reference proteome</keyword>
<dbReference type="GO" id="GO:0005794">
    <property type="term" value="C:Golgi apparatus"/>
    <property type="evidence" value="ECO:0007669"/>
    <property type="project" value="TreeGrafter"/>
</dbReference>
<dbReference type="GO" id="GO:0048193">
    <property type="term" value="P:Golgi vesicle transport"/>
    <property type="evidence" value="ECO:0007669"/>
    <property type="project" value="TreeGrafter"/>
</dbReference>
<evidence type="ECO:0000256" key="2">
    <source>
        <dbReference type="SAM" id="MobiDB-lite"/>
    </source>
</evidence>
<evidence type="ECO:0000313" key="3">
    <source>
        <dbReference type="EMBL" id="KAF2478758.1"/>
    </source>
</evidence>
<dbReference type="AlphaFoldDB" id="A0A6A6PFJ6"/>
<dbReference type="PANTHER" id="PTHR19327:SF0">
    <property type="entry name" value="GOLGIN SUBFAMILY A MEMBER 4"/>
    <property type="match status" value="1"/>
</dbReference>